<dbReference type="Pfam" id="PF01594">
    <property type="entry name" value="AI-2E_transport"/>
    <property type="match status" value="1"/>
</dbReference>
<keyword evidence="3" id="KW-0813">Transport</keyword>
<evidence type="ECO:0000256" key="7">
    <source>
        <dbReference type="ARBA" id="ARBA00023136"/>
    </source>
</evidence>
<keyword evidence="4" id="KW-1003">Cell membrane</keyword>
<evidence type="ECO:0000256" key="2">
    <source>
        <dbReference type="ARBA" id="ARBA00009773"/>
    </source>
</evidence>
<dbReference type="EMBL" id="CP046455">
    <property type="protein sequence ID" value="QGU06894.1"/>
    <property type="molecule type" value="Genomic_DNA"/>
</dbReference>
<keyword evidence="6 9" id="KW-1133">Transmembrane helix</keyword>
<accession>A0A6B8W075</accession>
<dbReference type="Proteomes" id="UP000424462">
    <property type="component" value="Chromosome"/>
</dbReference>
<comment type="subcellular location">
    <subcellularLocation>
        <location evidence="1">Cell membrane</location>
        <topology evidence="1">Multi-pass membrane protein</topology>
    </subcellularLocation>
</comment>
<feature type="transmembrane region" description="Helical" evidence="9">
    <location>
        <begin position="282"/>
        <end position="300"/>
    </location>
</feature>
<feature type="region of interest" description="Disordered" evidence="8">
    <location>
        <begin position="1"/>
        <end position="39"/>
    </location>
</feature>
<dbReference type="PANTHER" id="PTHR21716:SF53">
    <property type="entry name" value="PERMEASE PERM-RELATED"/>
    <property type="match status" value="1"/>
</dbReference>
<feature type="compositionally biased region" description="Basic and acidic residues" evidence="8">
    <location>
        <begin position="1"/>
        <end position="18"/>
    </location>
</feature>
<evidence type="ECO:0000256" key="1">
    <source>
        <dbReference type="ARBA" id="ARBA00004651"/>
    </source>
</evidence>
<evidence type="ECO:0000313" key="11">
    <source>
        <dbReference type="Proteomes" id="UP000424462"/>
    </source>
</evidence>
<gene>
    <name evidence="10" type="primary">tqsA2</name>
    <name evidence="10" type="ORF">COCCU_04740</name>
</gene>
<dbReference type="AlphaFoldDB" id="A0A6B8W075"/>
<feature type="transmembrane region" description="Helical" evidence="9">
    <location>
        <begin position="113"/>
        <end position="134"/>
    </location>
</feature>
<feature type="transmembrane region" description="Helical" evidence="9">
    <location>
        <begin position="254"/>
        <end position="276"/>
    </location>
</feature>
<keyword evidence="7 9" id="KW-0472">Membrane</keyword>
<keyword evidence="11" id="KW-1185">Reference proteome</keyword>
<dbReference type="InterPro" id="IPR002549">
    <property type="entry name" value="AI-2E-like"/>
</dbReference>
<protein>
    <submittedName>
        <fullName evidence="10">AI-2 transport protein TqsA</fullName>
    </submittedName>
</protein>
<dbReference type="GO" id="GO:0055085">
    <property type="term" value="P:transmembrane transport"/>
    <property type="evidence" value="ECO:0007669"/>
    <property type="project" value="TreeGrafter"/>
</dbReference>
<feature type="transmembrane region" description="Helical" evidence="9">
    <location>
        <begin position="307"/>
        <end position="332"/>
    </location>
</feature>
<feature type="transmembrane region" description="Helical" evidence="9">
    <location>
        <begin position="189"/>
        <end position="218"/>
    </location>
</feature>
<reference evidence="10 11" key="1">
    <citation type="submission" date="2019-11" db="EMBL/GenBank/DDBJ databases">
        <title>Complete genome sequence of Corynebacterium kalinowskii 1959, a novel Corynebacterium species isolated from soil of a small paddock in Vilsendorf, Germany.</title>
        <authorList>
            <person name="Schaffert L."/>
            <person name="Ruwe M."/>
            <person name="Milse J."/>
            <person name="Hanuschka K."/>
            <person name="Ortseifen V."/>
            <person name="Droste J."/>
            <person name="Brandt D."/>
            <person name="Schlueter L."/>
            <person name="Kutter Y."/>
            <person name="Vinke S."/>
            <person name="Viehoefer P."/>
            <person name="Jacob L."/>
            <person name="Luebke N.-C."/>
            <person name="Schulte-Berndt E."/>
            <person name="Hain C."/>
            <person name="Linder M."/>
            <person name="Schmidt P."/>
            <person name="Wollenschlaeger L."/>
            <person name="Luttermann T."/>
            <person name="Thieme E."/>
            <person name="Hassa J."/>
            <person name="Haak M."/>
            <person name="Wittchen M."/>
            <person name="Mentz A."/>
            <person name="Persicke M."/>
            <person name="Busche T."/>
            <person name="Ruckert C."/>
        </authorList>
    </citation>
    <scope>NUCLEOTIDE SEQUENCE [LARGE SCALE GENOMIC DNA]</scope>
    <source>
        <strain evidence="10 11">2039</strain>
    </source>
</reference>
<feature type="transmembrane region" description="Helical" evidence="9">
    <location>
        <begin position="80"/>
        <end position="101"/>
    </location>
</feature>
<proteinExistence type="inferred from homology"/>
<dbReference type="GO" id="GO:0005886">
    <property type="term" value="C:plasma membrane"/>
    <property type="evidence" value="ECO:0007669"/>
    <property type="project" value="UniProtKB-SubCell"/>
</dbReference>
<comment type="similarity">
    <text evidence="2">Belongs to the autoinducer-2 exporter (AI-2E) (TC 2.A.86) family.</text>
</comment>
<evidence type="ECO:0000256" key="4">
    <source>
        <dbReference type="ARBA" id="ARBA00022475"/>
    </source>
</evidence>
<evidence type="ECO:0000256" key="6">
    <source>
        <dbReference type="ARBA" id="ARBA00022989"/>
    </source>
</evidence>
<evidence type="ECO:0000256" key="8">
    <source>
        <dbReference type="SAM" id="MobiDB-lite"/>
    </source>
</evidence>
<evidence type="ECO:0000256" key="3">
    <source>
        <dbReference type="ARBA" id="ARBA00022448"/>
    </source>
</evidence>
<sequence>MSDAQPDKPAEPLERSVPPDELDESGQFSDLDSEDSGGYRDQIDRSRVFDEGLKILAGWCVRLLVVAVAGYAIWFLLKQFWAGVLPIVLALLLCTVLAPPTAWLRRHRWPSSLAALTVMLGTLSAVVCLFMVIAPDVARQSTTLYYQAFDGIQRLRLWLQGPPLNLDSEDLDDAVNQAASWLQDQAGAIAGGIFSGFSAATSVIVTLAIVIVLVFFFLKDGHRFLPWLRRATGRRVGRHGTELLTRAWNTLGGFIRAQAAVSFVDAVLIGIGLTLIGVPMALALAVITFIAGFIPYIGAITAGALSVLIALVSLGFTEAILALALILAVQQIEGNILSPILQSKAMDLHPVIVLISVTVGGGLFGIIGAFLAVPVAAMIAVALRYVQDMAMLRSGERKTSDIKFATNAGIWTGRYTEEAGKRMRAKREDPPVVVPDQRLAPVTVTGEDTTTLLTRLNEATSTLTRLFGREQHK</sequence>
<keyword evidence="5 9" id="KW-0812">Transmembrane</keyword>
<name>A0A6B8W075_9CORY</name>
<evidence type="ECO:0000313" key="10">
    <source>
        <dbReference type="EMBL" id="QGU06894.1"/>
    </source>
</evidence>
<evidence type="ECO:0000256" key="9">
    <source>
        <dbReference type="SAM" id="Phobius"/>
    </source>
</evidence>
<dbReference type="RefSeq" id="WP_156232586.1">
    <property type="nucleotide sequence ID" value="NZ_CP046455.1"/>
</dbReference>
<evidence type="ECO:0000256" key="5">
    <source>
        <dbReference type="ARBA" id="ARBA00022692"/>
    </source>
</evidence>
<dbReference type="KEGG" id="cok:COCCU_04740"/>
<feature type="transmembrane region" description="Helical" evidence="9">
    <location>
        <begin position="55"/>
        <end position="74"/>
    </location>
</feature>
<feature type="transmembrane region" description="Helical" evidence="9">
    <location>
        <begin position="352"/>
        <end position="383"/>
    </location>
</feature>
<dbReference type="PANTHER" id="PTHR21716">
    <property type="entry name" value="TRANSMEMBRANE PROTEIN"/>
    <property type="match status" value="1"/>
</dbReference>
<organism evidence="10 11">
    <name type="scientific">Corynebacterium occultum</name>
    <dbReference type="NCBI Taxonomy" id="2675219"/>
    <lineage>
        <taxon>Bacteria</taxon>
        <taxon>Bacillati</taxon>
        <taxon>Actinomycetota</taxon>
        <taxon>Actinomycetes</taxon>
        <taxon>Mycobacteriales</taxon>
        <taxon>Corynebacteriaceae</taxon>
        <taxon>Corynebacterium</taxon>
    </lineage>
</organism>